<accession>A0A849HZD7</accession>
<dbReference type="RefSeq" id="WP_171217929.1">
    <property type="nucleotide sequence ID" value="NZ_JABEPP010000002.1"/>
</dbReference>
<name>A0A849HZD7_9HYPH</name>
<keyword evidence="2" id="KW-1185">Reference proteome</keyword>
<evidence type="ECO:0000313" key="2">
    <source>
        <dbReference type="Proteomes" id="UP000564885"/>
    </source>
</evidence>
<evidence type="ECO:0000313" key="1">
    <source>
        <dbReference type="EMBL" id="NNM72462.1"/>
    </source>
</evidence>
<dbReference type="AlphaFoldDB" id="A0A849HZD7"/>
<organism evidence="1 2">
    <name type="scientific">Enterovirga aerilata</name>
    <dbReference type="NCBI Taxonomy" id="2730920"/>
    <lineage>
        <taxon>Bacteria</taxon>
        <taxon>Pseudomonadati</taxon>
        <taxon>Pseudomonadota</taxon>
        <taxon>Alphaproteobacteria</taxon>
        <taxon>Hyphomicrobiales</taxon>
        <taxon>Methylobacteriaceae</taxon>
        <taxon>Enterovirga</taxon>
    </lineage>
</organism>
<dbReference type="EMBL" id="JABEPP010000002">
    <property type="protein sequence ID" value="NNM72462.1"/>
    <property type="molecule type" value="Genomic_DNA"/>
</dbReference>
<sequence length="101" mass="11478">MRLIPPKVKRECIAAGEDMSLTRPAFLQKVLFPKDGFGLKPRVFTKSTAELDKGQRVPSVSVKDHLPYFFDEPGDDGVFCRALKEYIQAEKLLSTYVDTRE</sequence>
<gene>
    <name evidence="1" type="ORF">HJG44_08670</name>
</gene>
<dbReference type="Proteomes" id="UP000564885">
    <property type="component" value="Unassembled WGS sequence"/>
</dbReference>
<comment type="caution">
    <text evidence="1">The sequence shown here is derived from an EMBL/GenBank/DDBJ whole genome shotgun (WGS) entry which is preliminary data.</text>
</comment>
<protein>
    <submittedName>
        <fullName evidence="1">Uncharacterized protein</fullName>
    </submittedName>
</protein>
<reference evidence="1 2" key="1">
    <citation type="submission" date="2020-04" db="EMBL/GenBank/DDBJ databases">
        <title>Enterovirga sp. isolate from soil.</title>
        <authorList>
            <person name="Chea S."/>
            <person name="Kim D.-U."/>
        </authorList>
    </citation>
    <scope>NUCLEOTIDE SEQUENCE [LARGE SCALE GENOMIC DNA]</scope>
    <source>
        <strain evidence="1 2">DB1703</strain>
    </source>
</reference>
<proteinExistence type="predicted"/>